<keyword evidence="7" id="KW-0598">Phosphotransferase system</keyword>
<dbReference type="Pfam" id="PF00359">
    <property type="entry name" value="PTS_EIIA_2"/>
    <property type="match status" value="1"/>
</dbReference>
<dbReference type="CDD" id="cd00211">
    <property type="entry name" value="PTS_IIA_fru"/>
    <property type="match status" value="1"/>
</dbReference>
<dbReference type="Gene3D" id="3.40.930.10">
    <property type="entry name" value="Mannitol-specific EII, Chain A"/>
    <property type="match status" value="1"/>
</dbReference>
<dbReference type="PANTHER" id="PTHR30181:SF2">
    <property type="entry name" value="PTS SYSTEM MANNITOL-SPECIFIC EIICBA COMPONENT"/>
    <property type="match status" value="1"/>
</dbReference>
<dbReference type="GO" id="GO:0009401">
    <property type="term" value="P:phosphoenolpyruvate-dependent sugar phosphotransferase system"/>
    <property type="evidence" value="ECO:0007669"/>
    <property type="project" value="UniProtKB-KW"/>
</dbReference>
<evidence type="ECO:0000256" key="7">
    <source>
        <dbReference type="ARBA" id="ARBA00022683"/>
    </source>
</evidence>
<gene>
    <name evidence="13" type="ORF">KL86CLO1_12463</name>
</gene>
<keyword evidence="6 13" id="KW-0808">Transferase</keyword>
<keyword evidence="4" id="KW-0597">Phosphoprotein</keyword>
<evidence type="ECO:0000256" key="11">
    <source>
        <dbReference type="ARBA" id="ARBA00030962"/>
    </source>
</evidence>
<accession>A0A212K9W0</accession>
<reference evidence="13" key="1">
    <citation type="submission" date="2016-04" db="EMBL/GenBank/DDBJ databases">
        <authorList>
            <person name="Evans L.H."/>
            <person name="Alamgir A."/>
            <person name="Owens N."/>
            <person name="Weber N.D."/>
            <person name="Virtaneva K."/>
            <person name="Barbian K."/>
            <person name="Babar A."/>
            <person name="Rosenke K."/>
        </authorList>
    </citation>
    <scope>NUCLEOTIDE SEQUENCE</scope>
    <source>
        <strain evidence="13">86</strain>
    </source>
</reference>
<dbReference type="SUPFAM" id="SSF55804">
    <property type="entry name" value="Phoshotransferase/anion transport protein"/>
    <property type="match status" value="1"/>
</dbReference>
<dbReference type="InterPro" id="IPR002178">
    <property type="entry name" value="PTS_EIIA_type-2_dom"/>
</dbReference>
<dbReference type="PROSITE" id="PS51094">
    <property type="entry name" value="PTS_EIIA_TYPE_2"/>
    <property type="match status" value="1"/>
</dbReference>
<evidence type="ECO:0000259" key="12">
    <source>
        <dbReference type="PROSITE" id="PS51094"/>
    </source>
</evidence>
<dbReference type="GO" id="GO:0016301">
    <property type="term" value="F:kinase activity"/>
    <property type="evidence" value="ECO:0007669"/>
    <property type="project" value="UniProtKB-KW"/>
</dbReference>
<dbReference type="InterPro" id="IPR016152">
    <property type="entry name" value="PTrfase/Anion_transptr"/>
</dbReference>
<dbReference type="AlphaFoldDB" id="A0A212K9W0"/>
<evidence type="ECO:0000256" key="4">
    <source>
        <dbReference type="ARBA" id="ARBA00022553"/>
    </source>
</evidence>
<evidence type="ECO:0000256" key="5">
    <source>
        <dbReference type="ARBA" id="ARBA00022597"/>
    </source>
</evidence>
<keyword evidence="3" id="KW-0813">Transport</keyword>
<evidence type="ECO:0000256" key="9">
    <source>
        <dbReference type="ARBA" id="ARBA00029908"/>
    </source>
</evidence>
<evidence type="ECO:0000256" key="6">
    <source>
        <dbReference type="ARBA" id="ARBA00022679"/>
    </source>
</evidence>
<organism evidence="13">
    <name type="scientific">uncultured Eubacteriales bacterium</name>
    <dbReference type="NCBI Taxonomy" id="172733"/>
    <lineage>
        <taxon>Bacteria</taxon>
        <taxon>Bacillati</taxon>
        <taxon>Bacillota</taxon>
        <taxon>Clostridia</taxon>
        <taxon>Eubacteriales</taxon>
        <taxon>environmental samples</taxon>
    </lineage>
</organism>
<feature type="domain" description="PTS EIIA type-2" evidence="12">
    <location>
        <begin position="19"/>
        <end position="159"/>
    </location>
</feature>
<dbReference type="EMBL" id="FLUN01000001">
    <property type="protein sequence ID" value="SBW08480.1"/>
    <property type="molecule type" value="Genomic_DNA"/>
</dbReference>
<dbReference type="PROSITE" id="PS00372">
    <property type="entry name" value="PTS_EIIA_TYPE_2_HIS"/>
    <property type="match status" value="1"/>
</dbReference>
<evidence type="ECO:0000256" key="2">
    <source>
        <dbReference type="ARBA" id="ARBA00014783"/>
    </source>
</evidence>
<evidence type="ECO:0000256" key="3">
    <source>
        <dbReference type="ARBA" id="ARBA00022448"/>
    </source>
</evidence>
<sequence length="163" mass="17642">MGLFFKKKNDGSEESGSFSCLKISDIRVQLPPMEKFDAIRLAGRMLVERGSVSEEYIEAMVEREKTVTTYLGEGVAIPHGVGTAKQYIKSTGLVVLQFAGEGVAFEDGSAKLLVGIAGLGEEHLPILQAVAHIIMKGDLLKELQETDDPEFILRTLTSGEADA</sequence>
<protein>
    <recommendedName>
        <fullName evidence="2">Mannitol-specific phosphotransferase enzyme IIA component</fullName>
    </recommendedName>
    <alternativeName>
        <fullName evidence="10">EIIA</fullName>
    </alternativeName>
    <alternativeName>
        <fullName evidence="11">EIII</fullName>
    </alternativeName>
    <alternativeName>
        <fullName evidence="9">PTS system mannitol-specific EIIA component</fullName>
    </alternativeName>
</protein>
<comment type="function">
    <text evidence="1">The phosphoenolpyruvate-dependent sugar phosphotransferase system (sugar PTS), a major carbohydrate active transport system, catalyzes the phosphorylation of incoming sugar substrates concomitantly with their translocation across the cell membrane. The enzyme II CmtAB PTS system is involved in D-mannitol transport.</text>
</comment>
<evidence type="ECO:0000256" key="10">
    <source>
        <dbReference type="ARBA" id="ARBA00030956"/>
    </source>
</evidence>
<evidence type="ECO:0000313" key="13">
    <source>
        <dbReference type="EMBL" id="SBW08480.1"/>
    </source>
</evidence>
<name>A0A212K9W0_9FIRM</name>
<keyword evidence="8" id="KW-0418">Kinase</keyword>
<proteinExistence type="predicted"/>
<dbReference type="InterPro" id="IPR050893">
    <property type="entry name" value="Sugar_PTS"/>
</dbReference>
<evidence type="ECO:0000256" key="1">
    <source>
        <dbReference type="ARBA" id="ARBA00002434"/>
    </source>
</evidence>
<dbReference type="GO" id="GO:0090563">
    <property type="term" value="F:protein-phosphocysteine-sugar phosphotransferase activity"/>
    <property type="evidence" value="ECO:0007669"/>
    <property type="project" value="TreeGrafter"/>
</dbReference>
<dbReference type="GO" id="GO:0005886">
    <property type="term" value="C:plasma membrane"/>
    <property type="evidence" value="ECO:0007669"/>
    <property type="project" value="TreeGrafter"/>
</dbReference>
<keyword evidence="5" id="KW-0762">Sugar transport</keyword>
<dbReference type="PANTHER" id="PTHR30181">
    <property type="entry name" value="MANNITOL PERMEASE IIC COMPONENT"/>
    <property type="match status" value="1"/>
</dbReference>
<evidence type="ECO:0000256" key="8">
    <source>
        <dbReference type="ARBA" id="ARBA00022777"/>
    </source>
</evidence>